<dbReference type="Pfam" id="PF00400">
    <property type="entry name" value="WD40"/>
    <property type="match status" value="4"/>
</dbReference>
<feature type="repeat" description="WD" evidence="7">
    <location>
        <begin position="322"/>
        <end position="363"/>
    </location>
</feature>
<evidence type="ECO:0000256" key="2">
    <source>
        <dbReference type="ARBA" id="ARBA00005649"/>
    </source>
</evidence>
<feature type="compositionally biased region" description="Basic and acidic residues" evidence="8">
    <location>
        <begin position="435"/>
        <end position="446"/>
    </location>
</feature>
<dbReference type="EMBL" id="BT076937">
    <property type="protein sequence ID" value="ACO11361.1"/>
    <property type="molecule type" value="mRNA"/>
</dbReference>
<gene>
    <name evidence="10" type="primary">SOF1</name>
</gene>
<feature type="repeat" description="WD" evidence="7">
    <location>
        <begin position="105"/>
        <end position="146"/>
    </location>
</feature>
<evidence type="ECO:0000256" key="4">
    <source>
        <dbReference type="ARBA" id="ARBA00022737"/>
    </source>
</evidence>
<feature type="repeat" description="WD" evidence="7">
    <location>
        <begin position="279"/>
        <end position="320"/>
    </location>
</feature>
<dbReference type="InterPro" id="IPR036322">
    <property type="entry name" value="WD40_repeat_dom_sf"/>
</dbReference>
<name>C1BQQ8_CALRO</name>
<dbReference type="CDD" id="cd00200">
    <property type="entry name" value="WD40"/>
    <property type="match status" value="1"/>
</dbReference>
<dbReference type="PANTHER" id="PTHR22851">
    <property type="entry name" value="U3 SMALL NUCLEOLAR RNA U3 SNORNA ASSOCIATED PROTEIN"/>
    <property type="match status" value="1"/>
</dbReference>
<evidence type="ECO:0000256" key="6">
    <source>
        <dbReference type="ARBA" id="ARBA00023274"/>
    </source>
</evidence>
<dbReference type="InterPro" id="IPR007287">
    <property type="entry name" value="Sof1"/>
</dbReference>
<organism evidence="10">
    <name type="scientific">Caligus rogercresseyi</name>
    <name type="common">Sea louse</name>
    <dbReference type="NCBI Taxonomy" id="217165"/>
    <lineage>
        <taxon>Eukaryota</taxon>
        <taxon>Metazoa</taxon>
        <taxon>Ecdysozoa</taxon>
        <taxon>Arthropoda</taxon>
        <taxon>Crustacea</taxon>
        <taxon>Multicrustacea</taxon>
        <taxon>Hexanauplia</taxon>
        <taxon>Copepoda</taxon>
        <taxon>Siphonostomatoida</taxon>
        <taxon>Caligidae</taxon>
        <taxon>Caligus</taxon>
    </lineage>
</organism>
<evidence type="ECO:0000256" key="3">
    <source>
        <dbReference type="ARBA" id="ARBA00022574"/>
    </source>
</evidence>
<evidence type="ECO:0000259" key="9">
    <source>
        <dbReference type="Pfam" id="PF04158"/>
    </source>
</evidence>
<feature type="region of interest" description="Disordered" evidence="8">
    <location>
        <begin position="415"/>
        <end position="446"/>
    </location>
</feature>
<dbReference type="AlphaFoldDB" id="C1BQQ8"/>
<protein>
    <submittedName>
        <fullName evidence="10">WD repeat and SOF domain-containing protein 1</fullName>
    </submittedName>
</protein>
<proteinExistence type="evidence at transcript level"/>
<dbReference type="SUPFAM" id="SSF50978">
    <property type="entry name" value="WD40 repeat-like"/>
    <property type="match status" value="1"/>
</dbReference>
<evidence type="ECO:0000256" key="5">
    <source>
        <dbReference type="ARBA" id="ARBA00023242"/>
    </source>
</evidence>
<dbReference type="InterPro" id="IPR051733">
    <property type="entry name" value="WD_repeat_DCAF13/WDSOF1"/>
</dbReference>
<dbReference type="PROSITE" id="PS50082">
    <property type="entry name" value="WD_REPEATS_2"/>
    <property type="match status" value="4"/>
</dbReference>
<evidence type="ECO:0000256" key="8">
    <source>
        <dbReference type="SAM" id="MobiDB-lite"/>
    </source>
</evidence>
<dbReference type="FunFam" id="2.130.10.10:FF:000132">
    <property type="entry name" value="DDB1- and CUL4-associated factor 13"/>
    <property type="match status" value="1"/>
</dbReference>
<keyword evidence="3 7" id="KW-0853">WD repeat</keyword>
<evidence type="ECO:0000256" key="7">
    <source>
        <dbReference type="PROSITE-ProRule" id="PRU00221"/>
    </source>
</evidence>
<keyword evidence="4" id="KW-0677">Repeat</keyword>
<reference evidence="10" key="1">
    <citation type="submission" date="2009-03" db="EMBL/GenBank/DDBJ databases">
        <title>Caligus rogercresseyi ESTs and full-length cDNAs.</title>
        <authorList>
            <person name="Yasuike M."/>
            <person name="von Schalburg K."/>
            <person name="Cooper G."/>
            <person name="Leong J."/>
            <person name="Jones S.R.M."/>
            <person name="Koop B.F."/>
        </authorList>
    </citation>
    <scope>NUCLEOTIDE SEQUENCE</scope>
    <source>
        <tissue evidence="10">Whole tissue</tissue>
    </source>
</reference>
<dbReference type="InterPro" id="IPR015943">
    <property type="entry name" value="WD40/YVTN_repeat-like_dom_sf"/>
</dbReference>
<dbReference type="PROSITE" id="PS50294">
    <property type="entry name" value="WD_REPEATS_REGION"/>
    <property type="match status" value="2"/>
</dbReference>
<sequence>MKVKILKRNPEDYVRDTKHDIHKVQRNYDPTQHPFEAARGYTRALNAVKLEKVFAKPFLGSLDGHTDGISALAKHPKRLSTLASCCYDGEVRIWSLSDRKCVLTCEGHKGFARGLTFSGSGDTLISVGDDKIIHTWKTPTEGCIENLRKPLHSVATKSLLNGISHHRNEDKFATCGESTALWTTGRNVPLKEFQWGVDSIHCVRFNMVEESILAACASDRSIILYDVRESNPMRKVCLDMKSNALAWNPMEAMIFTVANEDYNCYAFDIRKLDRPLNVHMDHISAVIDLDYSPTGKEIVTGSYDKTIRIFNVYQGHSREVYHTKRMQRLTSVKWSLDNKYIMSGSDEMNIRLWKANASEQLGVLKDRQRAALEYNATLKEKYGNYPKIRRIAKHKNVPKHVLNAMAEHKIIKASKSRKEANRRMHSAPGKVPYVPEREKHVVKEME</sequence>
<accession>C1BQQ8</accession>
<comment type="similarity">
    <text evidence="2">Belongs to the WD repeat DCAF13/WDSOF1 family.</text>
</comment>
<evidence type="ECO:0000256" key="1">
    <source>
        <dbReference type="ARBA" id="ARBA00004604"/>
    </source>
</evidence>
<feature type="domain" description="Sof1-like protein" evidence="9">
    <location>
        <begin position="355"/>
        <end position="441"/>
    </location>
</feature>
<dbReference type="SMART" id="SM00320">
    <property type="entry name" value="WD40"/>
    <property type="match status" value="5"/>
</dbReference>
<dbReference type="Gene3D" id="2.130.10.10">
    <property type="entry name" value="YVTN repeat-like/Quinoprotein amine dehydrogenase"/>
    <property type="match status" value="2"/>
</dbReference>
<keyword evidence="6" id="KW-0687">Ribonucleoprotein</keyword>
<evidence type="ECO:0000313" key="10">
    <source>
        <dbReference type="EMBL" id="ACO11361.1"/>
    </source>
</evidence>
<comment type="subcellular location">
    <subcellularLocation>
        <location evidence="1">Nucleus</location>
        <location evidence="1">Nucleolus</location>
    </subcellularLocation>
</comment>
<keyword evidence="5" id="KW-0539">Nucleus</keyword>
<feature type="repeat" description="WD" evidence="7">
    <location>
        <begin position="62"/>
        <end position="104"/>
    </location>
</feature>
<dbReference type="PANTHER" id="PTHR22851:SF0">
    <property type="entry name" value="DDB1- AND CUL4-ASSOCIATED FACTOR 13"/>
    <property type="match status" value="1"/>
</dbReference>
<dbReference type="GO" id="GO:0000462">
    <property type="term" value="P:maturation of SSU-rRNA from tricistronic rRNA transcript (SSU-rRNA, 5.8S rRNA, LSU-rRNA)"/>
    <property type="evidence" value="ECO:0007669"/>
    <property type="project" value="TreeGrafter"/>
</dbReference>
<dbReference type="GO" id="GO:0032040">
    <property type="term" value="C:small-subunit processome"/>
    <property type="evidence" value="ECO:0007669"/>
    <property type="project" value="TreeGrafter"/>
</dbReference>
<dbReference type="Pfam" id="PF04158">
    <property type="entry name" value="Sof1"/>
    <property type="match status" value="1"/>
</dbReference>
<dbReference type="InterPro" id="IPR001680">
    <property type="entry name" value="WD40_rpt"/>
</dbReference>